<comment type="caution">
    <text evidence="1">The sequence shown here is derived from an EMBL/GenBank/DDBJ whole genome shotgun (WGS) entry which is preliminary data.</text>
</comment>
<dbReference type="Proteomes" id="UP000269157">
    <property type="component" value="Unassembled WGS sequence"/>
</dbReference>
<dbReference type="EMBL" id="RCCE01000001">
    <property type="protein sequence ID" value="RLJ60211.1"/>
    <property type="molecule type" value="Genomic_DNA"/>
</dbReference>
<name>A0A497X572_9RHOB</name>
<evidence type="ECO:0000313" key="2">
    <source>
        <dbReference type="Proteomes" id="UP000269157"/>
    </source>
</evidence>
<dbReference type="PANTHER" id="PTHR35841:SF1">
    <property type="entry name" value="PHOSPHONATES-BINDING PERIPLASMIC PROTEIN"/>
    <property type="match status" value="1"/>
</dbReference>
<dbReference type="Pfam" id="PF12974">
    <property type="entry name" value="Phosphonate-bd"/>
    <property type="match status" value="1"/>
</dbReference>
<organism evidence="1 2">
    <name type="scientific">Litoreibacter meonggei</name>
    <dbReference type="NCBI Taxonomy" id="1049199"/>
    <lineage>
        <taxon>Bacteria</taxon>
        <taxon>Pseudomonadati</taxon>
        <taxon>Pseudomonadota</taxon>
        <taxon>Alphaproteobacteria</taxon>
        <taxon>Rhodobacterales</taxon>
        <taxon>Roseobacteraceae</taxon>
        <taxon>Litoreibacter</taxon>
    </lineage>
</organism>
<protein>
    <submittedName>
        <fullName evidence="1">Phosphonate ABC transporter substrate-binding protein</fullName>
    </submittedName>
</protein>
<accession>A0A497X572</accession>
<keyword evidence="2" id="KW-1185">Reference proteome</keyword>
<dbReference type="RefSeq" id="WP_121021210.1">
    <property type="nucleotide sequence ID" value="NZ_RCCE01000001.1"/>
</dbReference>
<gene>
    <name evidence="1" type="ORF">BCF46_0408</name>
</gene>
<proteinExistence type="predicted"/>
<dbReference type="Gene3D" id="3.40.190.10">
    <property type="entry name" value="Periplasmic binding protein-like II"/>
    <property type="match status" value="1"/>
</dbReference>
<dbReference type="PANTHER" id="PTHR35841">
    <property type="entry name" value="PHOSPHONATES-BINDING PERIPLASMIC PROTEIN"/>
    <property type="match status" value="1"/>
</dbReference>
<reference evidence="1 2" key="1">
    <citation type="submission" date="2018-10" db="EMBL/GenBank/DDBJ databases">
        <title>Genomic Encyclopedia of Archaeal and Bacterial Type Strains, Phase II (KMG-II): from individual species to whole genera.</title>
        <authorList>
            <person name="Goeker M."/>
        </authorList>
    </citation>
    <scope>NUCLEOTIDE SEQUENCE [LARGE SCALE GENOMIC DNA]</scope>
    <source>
        <strain evidence="1 2">DSM 29466</strain>
    </source>
</reference>
<sequence length="250" mass="26969">MIASLPMYDRPETAAANDRFWQLIQDGLDGTRPQQLTRDIPDLMDHWLSPDLILSQTCGFPYRARLAGKVNLVATPVLHLDCPPGYYYSVIIARRSRAGAILAEFDGATAAYNDPMSQSGWAALYHHMHAAGLSLGPILETGAHRASAIAVAEGRAEIAAIDALTWQMICKWDSFASALCVIDQTEPTPTLPYISALPLPPETTRRALKHAIAMLSDTDKATLGLSSVTSLPPQTYLDLPIPPAPAGDPA</sequence>
<evidence type="ECO:0000313" key="1">
    <source>
        <dbReference type="EMBL" id="RLJ60211.1"/>
    </source>
</evidence>
<dbReference type="SUPFAM" id="SSF53850">
    <property type="entry name" value="Periplasmic binding protein-like II"/>
    <property type="match status" value="1"/>
</dbReference>
<dbReference type="OrthoDB" id="7353682at2"/>
<dbReference type="AlphaFoldDB" id="A0A497X572"/>